<dbReference type="RefSeq" id="XP_011301934.1">
    <property type="nucleotide sequence ID" value="XM_011303632.1"/>
</dbReference>
<organism evidence="17 18">
    <name type="scientific">Fopius arisanus</name>
    <dbReference type="NCBI Taxonomy" id="64838"/>
    <lineage>
        <taxon>Eukaryota</taxon>
        <taxon>Metazoa</taxon>
        <taxon>Ecdysozoa</taxon>
        <taxon>Arthropoda</taxon>
        <taxon>Hexapoda</taxon>
        <taxon>Insecta</taxon>
        <taxon>Pterygota</taxon>
        <taxon>Neoptera</taxon>
        <taxon>Endopterygota</taxon>
        <taxon>Hymenoptera</taxon>
        <taxon>Apocrita</taxon>
        <taxon>Ichneumonoidea</taxon>
        <taxon>Braconidae</taxon>
        <taxon>Opiinae</taxon>
        <taxon>Fopius</taxon>
    </lineage>
</organism>
<evidence type="ECO:0000256" key="13">
    <source>
        <dbReference type="SAM" id="Phobius"/>
    </source>
</evidence>
<keyword evidence="10" id="KW-0325">Glycoprotein</keyword>
<dbReference type="PANTHER" id="PTHR42643">
    <property type="entry name" value="IONOTROPIC RECEPTOR 20A-RELATED"/>
    <property type="match status" value="1"/>
</dbReference>
<evidence type="ECO:0000256" key="12">
    <source>
        <dbReference type="ARBA" id="ARBA00023303"/>
    </source>
</evidence>
<keyword evidence="5 13" id="KW-0812">Transmembrane</keyword>
<keyword evidence="8 13" id="KW-0472">Membrane</keyword>
<feature type="domain" description="Ionotropic glutamate receptor C-terminal" evidence="15">
    <location>
        <begin position="332"/>
        <end position="433"/>
    </location>
</feature>
<evidence type="ECO:0000256" key="2">
    <source>
        <dbReference type="ARBA" id="ARBA00008685"/>
    </source>
</evidence>
<dbReference type="InterPro" id="IPR052192">
    <property type="entry name" value="Insect_Ionotropic_Sensory_Rcpt"/>
</dbReference>
<dbReference type="OrthoDB" id="8186464at2759"/>
<keyword evidence="12" id="KW-0407">Ion channel</keyword>
<dbReference type="InterPro" id="IPR001320">
    <property type="entry name" value="Iontro_rcpt_C"/>
</dbReference>
<evidence type="ECO:0000256" key="14">
    <source>
        <dbReference type="SAM" id="SignalP"/>
    </source>
</evidence>
<keyword evidence="4" id="KW-1003">Cell membrane</keyword>
<keyword evidence="7" id="KW-0406">Ion transport</keyword>
<reference evidence="18" key="1">
    <citation type="submission" date="2025-08" db="UniProtKB">
        <authorList>
            <consortium name="RefSeq"/>
        </authorList>
    </citation>
    <scope>IDENTIFICATION</scope>
    <source>
        <strain evidence="18">USDA-PBARC FA_bdor</strain>
        <tissue evidence="18">Whole organism</tissue>
    </source>
</reference>
<dbReference type="GO" id="GO:0015276">
    <property type="term" value="F:ligand-gated monoatomic ion channel activity"/>
    <property type="evidence" value="ECO:0007669"/>
    <property type="project" value="InterPro"/>
</dbReference>
<feature type="transmembrane region" description="Helical" evidence="13">
    <location>
        <begin position="578"/>
        <end position="599"/>
    </location>
</feature>
<evidence type="ECO:0000256" key="6">
    <source>
        <dbReference type="ARBA" id="ARBA00022989"/>
    </source>
</evidence>
<gene>
    <name evidence="18" type="primary">LOC105265862</name>
</gene>
<evidence type="ECO:0000256" key="5">
    <source>
        <dbReference type="ARBA" id="ARBA00022692"/>
    </source>
</evidence>
<evidence type="ECO:0000256" key="3">
    <source>
        <dbReference type="ARBA" id="ARBA00022448"/>
    </source>
</evidence>
<keyword evidence="9 18" id="KW-0675">Receptor</keyword>
<dbReference type="PANTHER" id="PTHR42643:SF24">
    <property type="entry name" value="IONOTROPIC RECEPTOR 60A"/>
    <property type="match status" value="1"/>
</dbReference>
<name>A0A9R1TZ19_9HYME</name>
<dbReference type="InterPro" id="IPR019594">
    <property type="entry name" value="Glu/Gly-bd"/>
</dbReference>
<feature type="transmembrane region" description="Helical" evidence="13">
    <location>
        <begin position="392"/>
        <end position="418"/>
    </location>
</feature>
<evidence type="ECO:0000256" key="7">
    <source>
        <dbReference type="ARBA" id="ARBA00023065"/>
    </source>
</evidence>
<dbReference type="SUPFAM" id="SSF53850">
    <property type="entry name" value="Periplasmic binding protein-like II"/>
    <property type="match status" value="1"/>
</dbReference>
<comment type="subcellular location">
    <subcellularLocation>
        <location evidence="1">Cell membrane</location>
        <topology evidence="1">Multi-pass membrane protein</topology>
    </subcellularLocation>
</comment>
<feature type="transmembrane region" description="Helical" evidence="13">
    <location>
        <begin position="335"/>
        <end position="353"/>
    </location>
</feature>
<proteinExistence type="inferred from homology"/>
<evidence type="ECO:0000313" key="18">
    <source>
        <dbReference type="RefSeq" id="XP_011301934.1"/>
    </source>
</evidence>
<evidence type="ECO:0000256" key="1">
    <source>
        <dbReference type="ARBA" id="ARBA00004651"/>
    </source>
</evidence>
<keyword evidence="14" id="KW-0732">Signal</keyword>
<keyword evidence="17" id="KW-1185">Reference proteome</keyword>
<evidence type="ECO:0000256" key="4">
    <source>
        <dbReference type="ARBA" id="ARBA00022475"/>
    </source>
</evidence>
<keyword evidence="6 13" id="KW-1133">Transmembrane helix</keyword>
<dbReference type="GeneID" id="105265862"/>
<feature type="domain" description="Ionotropic glutamate receptor L-glutamate and glycine-binding" evidence="16">
    <location>
        <begin position="228"/>
        <end position="316"/>
    </location>
</feature>
<evidence type="ECO:0000259" key="15">
    <source>
        <dbReference type="Pfam" id="PF00060"/>
    </source>
</evidence>
<protein>
    <submittedName>
        <fullName evidence="18">Glutamate receptor</fullName>
    </submittedName>
</protein>
<sequence>MKFAILMLCLTIVHSSFLSNDIAKMKYYRSLIDHLHRENYAKGVLIISNVDYNCFDEMTFWHETSRKMSNRGIATDIVNFKVLKQNLPFYTNQIRHILFVIIIQNMDEVNLFAEINFNSNWSESPWVILFSGNNNQDVCEFCREPHRNVFNLKFNSDIVVVCCNSTDINEWWSATGDYTQVRKLAQCIDEERGIEWFPKKSLYERRTSLEGRPLRIGIVKRSTDIWIDQGDFNGYLGKVLKALSQLMNFTISTVISEHSYGTWDPELSEWTGALGRLQRNEVDMVVSSFIMTADRFRVADFTIPTVYENSRLYFKKPGVTTVQWNAYFKAFSTDVWLVIIALILIVPLLLTIIQSTERLCFFPLVFEHYLSVWGIYCQQGLPELPEKTPLRIVYTSAFLSALIITMAYSASLTSFLAVSLSPLPFKTMDEFAKLGTYELIAIIDSADYVWLKEYRGKQVEKLVKKLIKPRELHPQSIPEGFLQICKEKVAFHTTYEYREGYNIPYIPCEIAFVKTRKVQASGVLMPHRSEFTAYVNHCIQRLKYSGLLDRWKKEFIRRTNKLPEIYHPSVPLDGVTPVLGILTAGVLIAIIVLSIERIVHRSRLRHKQINILHAKPLQRIS</sequence>
<dbReference type="Proteomes" id="UP000694866">
    <property type="component" value="Unplaced"/>
</dbReference>
<accession>A0A9R1TZ19</accession>
<keyword evidence="3" id="KW-0813">Transport</keyword>
<evidence type="ECO:0000313" key="17">
    <source>
        <dbReference type="Proteomes" id="UP000694866"/>
    </source>
</evidence>
<evidence type="ECO:0000256" key="8">
    <source>
        <dbReference type="ARBA" id="ARBA00023136"/>
    </source>
</evidence>
<dbReference type="AlphaFoldDB" id="A0A9R1TZ19"/>
<dbReference type="GO" id="GO:0050906">
    <property type="term" value="P:detection of stimulus involved in sensory perception"/>
    <property type="evidence" value="ECO:0007669"/>
    <property type="project" value="UniProtKB-ARBA"/>
</dbReference>
<dbReference type="KEGG" id="fas:105265862"/>
<feature type="signal peptide" evidence="14">
    <location>
        <begin position="1"/>
        <end position="15"/>
    </location>
</feature>
<evidence type="ECO:0000259" key="16">
    <source>
        <dbReference type="Pfam" id="PF10613"/>
    </source>
</evidence>
<dbReference type="Pfam" id="PF00060">
    <property type="entry name" value="Lig_chan"/>
    <property type="match status" value="1"/>
</dbReference>
<comment type="similarity">
    <text evidence="2">Belongs to the glutamate-gated ion channel (TC 1.A.10.1) family.</text>
</comment>
<dbReference type="Gene3D" id="3.40.190.10">
    <property type="entry name" value="Periplasmic binding protein-like II"/>
    <property type="match status" value="1"/>
</dbReference>
<feature type="chain" id="PRO_5040220547" evidence="14">
    <location>
        <begin position="16"/>
        <end position="621"/>
    </location>
</feature>
<evidence type="ECO:0000256" key="11">
    <source>
        <dbReference type="ARBA" id="ARBA00023286"/>
    </source>
</evidence>
<keyword evidence="11" id="KW-1071">Ligand-gated ion channel</keyword>
<dbReference type="Pfam" id="PF10613">
    <property type="entry name" value="Lig_chan-Glu_bd"/>
    <property type="match status" value="1"/>
</dbReference>
<dbReference type="Gene3D" id="1.10.287.70">
    <property type="match status" value="1"/>
</dbReference>
<dbReference type="GO" id="GO:0005886">
    <property type="term" value="C:plasma membrane"/>
    <property type="evidence" value="ECO:0007669"/>
    <property type="project" value="UniProtKB-SubCell"/>
</dbReference>
<evidence type="ECO:0000256" key="9">
    <source>
        <dbReference type="ARBA" id="ARBA00023170"/>
    </source>
</evidence>
<evidence type="ECO:0000256" key="10">
    <source>
        <dbReference type="ARBA" id="ARBA00023180"/>
    </source>
</evidence>